<accession>A0A6L6QPI1</accession>
<dbReference type="OrthoDB" id="8759851at2"/>
<sequence>MKRYLASAGLCVLAATAAAQSSTGADQSVVVPAQKQSQLVRKLISPQEFYQYQGSYALSNGQTLTLSRKAVRLYAQIGQQPRQEVQWYGDGRFSAADGSLAMNIVWIDDDTATGDLNYMPSLAGAQPVHASLTLASR</sequence>
<evidence type="ECO:0000256" key="1">
    <source>
        <dbReference type="SAM" id="SignalP"/>
    </source>
</evidence>
<comment type="caution">
    <text evidence="2">The sequence shown here is derived from an EMBL/GenBank/DDBJ whole genome shotgun (WGS) entry which is preliminary data.</text>
</comment>
<evidence type="ECO:0000313" key="3">
    <source>
        <dbReference type="Proteomes" id="UP000472320"/>
    </source>
</evidence>
<organism evidence="2 3">
    <name type="scientific">Massilia eburnea</name>
    <dbReference type="NCBI Taxonomy" id="1776165"/>
    <lineage>
        <taxon>Bacteria</taxon>
        <taxon>Pseudomonadati</taxon>
        <taxon>Pseudomonadota</taxon>
        <taxon>Betaproteobacteria</taxon>
        <taxon>Burkholderiales</taxon>
        <taxon>Oxalobacteraceae</taxon>
        <taxon>Telluria group</taxon>
        <taxon>Massilia</taxon>
    </lineage>
</organism>
<name>A0A6L6QPI1_9BURK</name>
<dbReference type="RefSeq" id="WP_155456910.1">
    <property type="nucleotide sequence ID" value="NZ_WNKX01000031.1"/>
</dbReference>
<reference evidence="2 3" key="1">
    <citation type="submission" date="2019-11" db="EMBL/GenBank/DDBJ databases">
        <title>Type strains purchased from KCTC, JCM and DSMZ.</title>
        <authorList>
            <person name="Lu H."/>
        </authorList>
    </citation>
    <scope>NUCLEOTIDE SEQUENCE [LARGE SCALE GENOMIC DNA]</scope>
    <source>
        <strain evidence="2 3">JCM 31587</strain>
    </source>
</reference>
<dbReference type="AlphaFoldDB" id="A0A6L6QPI1"/>
<protein>
    <submittedName>
        <fullName evidence="2">Uncharacterized protein</fullName>
    </submittedName>
</protein>
<feature type="signal peptide" evidence="1">
    <location>
        <begin position="1"/>
        <end position="19"/>
    </location>
</feature>
<keyword evidence="3" id="KW-1185">Reference proteome</keyword>
<evidence type="ECO:0000313" key="2">
    <source>
        <dbReference type="EMBL" id="MTW14004.1"/>
    </source>
</evidence>
<feature type="chain" id="PRO_5027073239" evidence="1">
    <location>
        <begin position="20"/>
        <end position="137"/>
    </location>
</feature>
<gene>
    <name evidence="2" type="ORF">GM658_25655</name>
</gene>
<keyword evidence="1" id="KW-0732">Signal</keyword>
<dbReference type="EMBL" id="WNKX01000031">
    <property type="protein sequence ID" value="MTW14004.1"/>
    <property type="molecule type" value="Genomic_DNA"/>
</dbReference>
<dbReference type="Proteomes" id="UP000472320">
    <property type="component" value="Unassembled WGS sequence"/>
</dbReference>
<proteinExistence type="predicted"/>